<dbReference type="InterPro" id="IPR007401">
    <property type="entry name" value="DUF454"/>
</dbReference>
<evidence type="ECO:0008006" key="4">
    <source>
        <dbReference type="Google" id="ProtNLM"/>
    </source>
</evidence>
<feature type="transmembrane region" description="Helical" evidence="1">
    <location>
        <begin position="6"/>
        <end position="39"/>
    </location>
</feature>
<sequence length="129" mass="13175">MRAAYYVTGWMCVGLAVLGVALPLLPTVPFLLLAALCFARASPAAHDWLVNHPRLGPPIADWRAHGAISPRAKRLALASMAVSFGVPLALGAAAWVLAAQAVALTGVATFILTRPSTPAGAPASPADGD</sequence>
<dbReference type="RefSeq" id="WP_093249335.1">
    <property type="nucleotide sequence ID" value="NZ_FNQM01000002.1"/>
</dbReference>
<accession>A0A1H3XFF1</accession>
<dbReference type="STRING" id="89524.SAMN05444370_102386"/>
<dbReference type="PANTHER" id="PTHR35813">
    <property type="entry name" value="INNER MEMBRANE PROTEIN YBAN"/>
    <property type="match status" value="1"/>
</dbReference>
<protein>
    <recommendedName>
        <fullName evidence="4">Inner membrane protein</fullName>
    </recommendedName>
</protein>
<dbReference type="PIRSF" id="PIRSF016789">
    <property type="entry name" value="DUF454"/>
    <property type="match status" value="1"/>
</dbReference>
<organism evidence="2 3">
    <name type="scientific">Rubrimonas cliftonensis</name>
    <dbReference type="NCBI Taxonomy" id="89524"/>
    <lineage>
        <taxon>Bacteria</taxon>
        <taxon>Pseudomonadati</taxon>
        <taxon>Pseudomonadota</taxon>
        <taxon>Alphaproteobacteria</taxon>
        <taxon>Rhodobacterales</taxon>
        <taxon>Paracoccaceae</taxon>
        <taxon>Rubrimonas</taxon>
    </lineage>
</organism>
<evidence type="ECO:0000256" key="1">
    <source>
        <dbReference type="SAM" id="Phobius"/>
    </source>
</evidence>
<name>A0A1H3XFF1_9RHOB</name>
<evidence type="ECO:0000313" key="3">
    <source>
        <dbReference type="Proteomes" id="UP000198703"/>
    </source>
</evidence>
<dbReference type="OrthoDB" id="9816293at2"/>
<reference evidence="2 3" key="1">
    <citation type="submission" date="2016-10" db="EMBL/GenBank/DDBJ databases">
        <authorList>
            <person name="de Groot N.N."/>
        </authorList>
    </citation>
    <scope>NUCLEOTIDE SEQUENCE [LARGE SCALE GENOMIC DNA]</scope>
    <source>
        <strain evidence="2 3">DSM 15345</strain>
    </source>
</reference>
<dbReference type="Pfam" id="PF04304">
    <property type="entry name" value="DUF454"/>
    <property type="match status" value="1"/>
</dbReference>
<dbReference type="Proteomes" id="UP000198703">
    <property type="component" value="Unassembled WGS sequence"/>
</dbReference>
<evidence type="ECO:0000313" key="2">
    <source>
        <dbReference type="EMBL" id="SDZ97671.1"/>
    </source>
</evidence>
<dbReference type="AlphaFoldDB" id="A0A1H3XFF1"/>
<dbReference type="PANTHER" id="PTHR35813:SF1">
    <property type="entry name" value="INNER MEMBRANE PROTEIN YBAN"/>
    <property type="match status" value="1"/>
</dbReference>
<feature type="transmembrane region" description="Helical" evidence="1">
    <location>
        <begin position="75"/>
        <end position="98"/>
    </location>
</feature>
<dbReference type="GO" id="GO:0005886">
    <property type="term" value="C:plasma membrane"/>
    <property type="evidence" value="ECO:0007669"/>
    <property type="project" value="TreeGrafter"/>
</dbReference>
<keyword evidence="1" id="KW-0812">Transmembrane</keyword>
<keyword evidence="1" id="KW-0472">Membrane</keyword>
<gene>
    <name evidence="2" type="ORF">SAMN05444370_102386</name>
</gene>
<keyword evidence="3" id="KW-1185">Reference proteome</keyword>
<dbReference type="EMBL" id="FNQM01000002">
    <property type="protein sequence ID" value="SDZ97671.1"/>
    <property type="molecule type" value="Genomic_DNA"/>
</dbReference>
<proteinExistence type="predicted"/>
<keyword evidence="1" id="KW-1133">Transmembrane helix</keyword>